<dbReference type="PANTHER" id="PTHR11552">
    <property type="entry name" value="GLUCOSE-METHANOL-CHOLINE GMC OXIDOREDUCTASE"/>
    <property type="match status" value="1"/>
</dbReference>
<keyword evidence="3" id="KW-0285">Flavoprotein</keyword>
<feature type="domain" description="Glucose-methanol-choline oxidoreductase N-terminal" evidence="5">
    <location>
        <begin position="266"/>
        <end position="280"/>
    </location>
</feature>
<dbReference type="InterPro" id="IPR000172">
    <property type="entry name" value="GMC_OxRdtase_N"/>
</dbReference>
<proteinExistence type="inferred from homology"/>
<dbReference type="InterPro" id="IPR036188">
    <property type="entry name" value="FAD/NAD-bd_sf"/>
</dbReference>
<gene>
    <name evidence="6" type="ORF">GCM10010430_60880</name>
</gene>
<comment type="cofactor">
    <cofactor evidence="1">
        <name>FAD</name>
        <dbReference type="ChEBI" id="CHEBI:57692"/>
    </cofactor>
</comment>
<evidence type="ECO:0000259" key="5">
    <source>
        <dbReference type="PROSITE" id="PS00624"/>
    </source>
</evidence>
<dbReference type="PROSITE" id="PS51257">
    <property type="entry name" value="PROKAR_LIPOPROTEIN"/>
    <property type="match status" value="1"/>
</dbReference>
<dbReference type="PANTHER" id="PTHR11552:SF147">
    <property type="entry name" value="CHOLINE DEHYDROGENASE, MITOCHONDRIAL"/>
    <property type="match status" value="1"/>
</dbReference>
<accession>A0ABN3EQT1</accession>
<evidence type="ECO:0000256" key="4">
    <source>
        <dbReference type="ARBA" id="ARBA00022827"/>
    </source>
</evidence>
<evidence type="ECO:0000256" key="1">
    <source>
        <dbReference type="ARBA" id="ARBA00001974"/>
    </source>
</evidence>
<dbReference type="Gene3D" id="3.50.50.60">
    <property type="entry name" value="FAD/NAD(P)-binding domain"/>
    <property type="match status" value="1"/>
</dbReference>
<dbReference type="PIRSF" id="PIRSF000137">
    <property type="entry name" value="Alcohol_oxidase"/>
    <property type="match status" value="1"/>
</dbReference>
<protein>
    <submittedName>
        <fullName evidence="6">Choline dehydrogenase</fullName>
    </submittedName>
</protein>
<dbReference type="InterPro" id="IPR007867">
    <property type="entry name" value="GMC_OxRtase_C"/>
</dbReference>
<comment type="caution">
    <text evidence="6">The sequence shown here is derived from an EMBL/GenBank/DDBJ whole genome shotgun (WGS) entry which is preliminary data.</text>
</comment>
<evidence type="ECO:0000313" key="7">
    <source>
        <dbReference type="Proteomes" id="UP001500305"/>
    </source>
</evidence>
<dbReference type="InterPro" id="IPR012132">
    <property type="entry name" value="GMC_OxRdtase"/>
</dbReference>
<keyword evidence="7" id="KW-1185">Reference proteome</keyword>
<dbReference type="Gene3D" id="3.30.560.10">
    <property type="entry name" value="Glucose Oxidase, domain 3"/>
    <property type="match status" value="1"/>
</dbReference>
<evidence type="ECO:0000256" key="3">
    <source>
        <dbReference type="ARBA" id="ARBA00022630"/>
    </source>
</evidence>
<sequence>MSAERSVDNFDYIVVGAGSSGCAVASRLSADPSCSVLLVEAGDWHTRPEINRVDVPSLTALWTEPWGRGIDWGYTTEQEPHLEGRSIPIARGKGVGGCSSVNALMWVRGNRLDYERWSALGNTGWSFEEVLPYFIRAESYPTGAQDRGSSGPISVQDHRDPTPVAEAFVAAAEHLGYAAPEADYNGPRQDGFGFLYQTNRTAEGERCCCATGYLRPAADRPNLAIRTGAHATRIVLRDGRAAGLEHLHEGRLRTATAEGEIVLSAGAFETPKLLMLSGIGPAADLERQGIRCVQNLPGVGGNLQDHVFVPVCYQSLQTHPSAELISEAGLFTRSRLTPADAPPDLQFTFGTVKFLPASAPARAGEGHGFTFAPILLTPRSRGRVSLRSADPHEPAVVRAGYLGEQADVDVLVEGVELARELAHTPVFDAFRGEELAPGPAFGTGKELRGYVAAEATTLWHPVGTCRMGTGSDAVVDPQLRVRGVPGLRIADASIMPVIVSGNTNAPTVMIGEKAADLIRTTDS</sequence>
<comment type="similarity">
    <text evidence="2">Belongs to the GMC oxidoreductase family.</text>
</comment>
<dbReference type="Proteomes" id="UP001500305">
    <property type="component" value="Unassembled WGS sequence"/>
</dbReference>
<evidence type="ECO:0000256" key="2">
    <source>
        <dbReference type="ARBA" id="ARBA00010790"/>
    </source>
</evidence>
<dbReference type="EMBL" id="BAAATR010000035">
    <property type="protein sequence ID" value="GAA2267533.1"/>
    <property type="molecule type" value="Genomic_DNA"/>
</dbReference>
<reference evidence="6 7" key="1">
    <citation type="journal article" date="2019" name="Int. J. Syst. Evol. Microbiol.">
        <title>The Global Catalogue of Microorganisms (GCM) 10K type strain sequencing project: providing services to taxonomists for standard genome sequencing and annotation.</title>
        <authorList>
            <consortium name="The Broad Institute Genomics Platform"/>
            <consortium name="The Broad Institute Genome Sequencing Center for Infectious Disease"/>
            <person name="Wu L."/>
            <person name="Ma J."/>
        </authorList>
    </citation>
    <scope>NUCLEOTIDE SEQUENCE [LARGE SCALE GENOMIC DNA]</scope>
    <source>
        <strain evidence="6 7">JCM 7356</strain>
    </source>
</reference>
<name>A0ABN3EQT1_9ACTN</name>
<dbReference type="SUPFAM" id="SSF54373">
    <property type="entry name" value="FAD-linked reductases, C-terminal domain"/>
    <property type="match status" value="1"/>
</dbReference>
<organism evidence="6 7">
    <name type="scientific">Kitasatospora cystarginea</name>
    <dbReference type="NCBI Taxonomy" id="58350"/>
    <lineage>
        <taxon>Bacteria</taxon>
        <taxon>Bacillati</taxon>
        <taxon>Actinomycetota</taxon>
        <taxon>Actinomycetes</taxon>
        <taxon>Kitasatosporales</taxon>
        <taxon>Streptomycetaceae</taxon>
        <taxon>Kitasatospora</taxon>
    </lineage>
</organism>
<dbReference type="PROSITE" id="PS00624">
    <property type="entry name" value="GMC_OXRED_2"/>
    <property type="match status" value="1"/>
</dbReference>
<dbReference type="Pfam" id="PF00732">
    <property type="entry name" value="GMC_oxred_N"/>
    <property type="match status" value="1"/>
</dbReference>
<dbReference type="Pfam" id="PF05199">
    <property type="entry name" value="GMC_oxred_C"/>
    <property type="match status" value="1"/>
</dbReference>
<dbReference type="RefSeq" id="WP_344639742.1">
    <property type="nucleotide sequence ID" value="NZ_BAAATR010000035.1"/>
</dbReference>
<keyword evidence="4" id="KW-0274">FAD</keyword>
<evidence type="ECO:0000313" key="6">
    <source>
        <dbReference type="EMBL" id="GAA2267533.1"/>
    </source>
</evidence>
<dbReference type="SUPFAM" id="SSF51905">
    <property type="entry name" value="FAD/NAD(P)-binding domain"/>
    <property type="match status" value="1"/>
</dbReference>